<gene>
    <name evidence="1" type="ORF">M514_15797</name>
</gene>
<proteinExistence type="predicted"/>
<sequence length="137" mass="15992">MLYYTTTKIVCSFPYFAICFVVARRYGAKEQWAFNGTFHFFDDDDDMMSSIAFGCSKGPNFVVAYFSPPKHRTESQIWHPSIDDHNKEKEASVSRRLFCQNVQMRNTWKVKIAKEPKDVQQRINTSSADFILLTKIE</sequence>
<dbReference type="EMBL" id="KL367479">
    <property type="protein sequence ID" value="KFD72095.1"/>
    <property type="molecule type" value="Genomic_DNA"/>
</dbReference>
<dbReference type="AlphaFoldDB" id="A0A085NRJ9"/>
<dbReference type="Proteomes" id="UP000030758">
    <property type="component" value="Unassembled WGS sequence"/>
</dbReference>
<organism evidence="1">
    <name type="scientific">Trichuris suis</name>
    <name type="common">pig whipworm</name>
    <dbReference type="NCBI Taxonomy" id="68888"/>
    <lineage>
        <taxon>Eukaryota</taxon>
        <taxon>Metazoa</taxon>
        <taxon>Ecdysozoa</taxon>
        <taxon>Nematoda</taxon>
        <taxon>Enoplea</taxon>
        <taxon>Dorylaimia</taxon>
        <taxon>Trichinellida</taxon>
        <taxon>Trichuridae</taxon>
        <taxon>Trichuris</taxon>
    </lineage>
</organism>
<reference evidence="1" key="1">
    <citation type="journal article" date="2014" name="Nat. Genet.">
        <title>Genome and transcriptome of the porcine whipworm Trichuris suis.</title>
        <authorList>
            <person name="Jex A.R."/>
            <person name="Nejsum P."/>
            <person name="Schwarz E.M."/>
            <person name="Hu L."/>
            <person name="Young N.D."/>
            <person name="Hall R.S."/>
            <person name="Korhonen P.K."/>
            <person name="Liao S."/>
            <person name="Thamsborg S."/>
            <person name="Xia J."/>
            <person name="Xu P."/>
            <person name="Wang S."/>
            <person name="Scheerlinck J.P."/>
            <person name="Hofmann A."/>
            <person name="Sternberg P.W."/>
            <person name="Wang J."/>
            <person name="Gasser R.B."/>
        </authorList>
    </citation>
    <scope>NUCLEOTIDE SEQUENCE [LARGE SCALE GENOMIC DNA]</scope>
    <source>
        <strain evidence="1">DCEP-RM93F</strain>
    </source>
</reference>
<name>A0A085NRJ9_9BILA</name>
<evidence type="ECO:0000313" key="1">
    <source>
        <dbReference type="EMBL" id="KFD72095.1"/>
    </source>
</evidence>
<accession>A0A085NRJ9</accession>
<protein>
    <submittedName>
        <fullName evidence="1">Uncharacterized protein</fullName>
    </submittedName>
</protein>